<evidence type="ECO:0000256" key="1">
    <source>
        <dbReference type="ARBA" id="ARBA00007626"/>
    </source>
</evidence>
<dbReference type="PANTHER" id="PTHR47941">
    <property type="entry name" value="PENTATRICOPEPTIDE REPEAT-CONTAINING PROTEIN 3, MITOCHONDRIAL"/>
    <property type="match status" value="1"/>
</dbReference>
<evidence type="ECO:0000256" key="3">
    <source>
        <dbReference type="PROSITE-ProRule" id="PRU00708"/>
    </source>
</evidence>
<protein>
    <recommendedName>
        <fullName evidence="6">Pentatricopeptide repeat-containing protein</fullName>
    </recommendedName>
</protein>
<dbReference type="AlphaFoldDB" id="A0AAV6WUS1"/>
<feature type="repeat" description="PPR" evidence="3">
    <location>
        <begin position="246"/>
        <end position="280"/>
    </location>
</feature>
<proteinExistence type="inferred from homology"/>
<comment type="caution">
    <text evidence="4">The sequence shown here is derived from an EMBL/GenBank/DDBJ whole genome shotgun (WGS) entry which is preliminary data.</text>
</comment>
<dbReference type="InterPro" id="IPR002885">
    <property type="entry name" value="PPR_rpt"/>
</dbReference>
<dbReference type="Pfam" id="PF01535">
    <property type="entry name" value="PPR"/>
    <property type="match status" value="1"/>
</dbReference>
<comment type="similarity">
    <text evidence="1">Belongs to the PPR family. P subfamily.</text>
</comment>
<dbReference type="InterPro" id="IPR011990">
    <property type="entry name" value="TPR-like_helical_dom_sf"/>
</dbReference>
<evidence type="ECO:0000313" key="4">
    <source>
        <dbReference type="EMBL" id="KAG8371599.1"/>
    </source>
</evidence>
<evidence type="ECO:0000256" key="2">
    <source>
        <dbReference type="ARBA" id="ARBA00022737"/>
    </source>
</evidence>
<keyword evidence="5" id="KW-1185">Reference proteome</keyword>
<dbReference type="Pfam" id="PF13041">
    <property type="entry name" value="PPR_2"/>
    <property type="match status" value="2"/>
</dbReference>
<dbReference type="Gene3D" id="2.40.40.20">
    <property type="match status" value="1"/>
</dbReference>
<evidence type="ECO:0008006" key="6">
    <source>
        <dbReference type="Google" id="ProtNLM"/>
    </source>
</evidence>
<dbReference type="SUPFAM" id="SSF64484">
    <property type="entry name" value="beta and beta-prime subunits of DNA dependent RNA-polymerase"/>
    <property type="match status" value="1"/>
</dbReference>
<dbReference type="Gene3D" id="1.25.40.10">
    <property type="entry name" value="Tetratricopeptide repeat domain"/>
    <property type="match status" value="2"/>
</dbReference>
<dbReference type="PROSITE" id="PS51375">
    <property type="entry name" value="PPR"/>
    <property type="match status" value="2"/>
</dbReference>
<gene>
    <name evidence="4" type="ORF">BUALT_Bualt13G0104700</name>
</gene>
<reference evidence="4" key="1">
    <citation type="submission" date="2019-10" db="EMBL/GenBank/DDBJ databases">
        <authorList>
            <person name="Zhang R."/>
            <person name="Pan Y."/>
            <person name="Wang J."/>
            <person name="Ma R."/>
            <person name="Yu S."/>
        </authorList>
    </citation>
    <scope>NUCLEOTIDE SEQUENCE</scope>
    <source>
        <strain evidence="4">LA-IB0</strain>
        <tissue evidence="4">Leaf</tissue>
    </source>
</reference>
<name>A0AAV6WUS1_9LAMI</name>
<feature type="repeat" description="PPR" evidence="3">
    <location>
        <begin position="315"/>
        <end position="349"/>
    </location>
</feature>
<dbReference type="NCBIfam" id="TIGR00756">
    <property type="entry name" value="PPR"/>
    <property type="match status" value="3"/>
</dbReference>
<keyword evidence="2" id="KW-0677">Repeat</keyword>
<accession>A0AAV6WUS1</accession>
<sequence length="408" mass="47011">MRNGHNKVYKSFSDVIKGKEERFRETLLGKRVDYSRRSVIVVGYVRYTLHDSFRNNQFMGRLQYHRRDCNKSGDLELRRLDTPPLPLQPSLEGLKDLSLTTISQTQSLLDYPNALHFFNHLKRITSQSFDFLSLAFQPVLEEEHAKREKLFDAIDEEVVRNKTDVLSLVIFGLLKWGRFDDALKMLDEMSLIDEEICKLVLRFGARGVYPSSIWFTHIMMRFCGNRECDKAWIDFHEVMNSGSDVEVASCNTLLTGLGQECDFARMNSLMKEMKEKGIKPNVVTYGTMIKHLLGRQEEGLKLMEKMRLVSKCNPNNVTYNCLIDGFSKPGEIEKGHEIFEQMSKEGVEMKKMINDGLTPTVVTYGAILSPLSKNLRNSPTNRHSNYTLTHIWCMSNVPENSVYRGPKP</sequence>
<dbReference type="EMBL" id="WHWC01000013">
    <property type="protein sequence ID" value="KAG8371599.1"/>
    <property type="molecule type" value="Genomic_DNA"/>
</dbReference>
<evidence type="ECO:0000313" key="5">
    <source>
        <dbReference type="Proteomes" id="UP000826271"/>
    </source>
</evidence>
<organism evidence="4 5">
    <name type="scientific">Buddleja alternifolia</name>
    <dbReference type="NCBI Taxonomy" id="168488"/>
    <lineage>
        <taxon>Eukaryota</taxon>
        <taxon>Viridiplantae</taxon>
        <taxon>Streptophyta</taxon>
        <taxon>Embryophyta</taxon>
        <taxon>Tracheophyta</taxon>
        <taxon>Spermatophyta</taxon>
        <taxon>Magnoliopsida</taxon>
        <taxon>eudicotyledons</taxon>
        <taxon>Gunneridae</taxon>
        <taxon>Pentapetalae</taxon>
        <taxon>asterids</taxon>
        <taxon>lamiids</taxon>
        <taxon>Lamiales</taxon>
        <taxon>Scrophulariaceae</taxon>
        <taxon>Buddlejeae</taxon>
        <taxon>Buddleja</taxon>
    </lineage>
</organism>
<dbReference type="Proteomes" id="UP000826271">
    <property type="component" value="Unassembled WGS sequence"/>
</dbReference>